<name>A0AAW6QR58_9GAMM</name>
<dbReference type="Proteomes" id="UP001152518">
    <property type="component" value="Unassembled WGS sequence"/>
</dbReference>
<gene>
    <name evidence="1" type="ORF">E2650_01560</name>
</gene>
<evidence type="ECO:0000313" key="1">
    <source>
        <dbReference type="EMBL" id="MDG5898612.1"/>
    </source>
</evidence>
<dbReference type="EMBL" id="SUNE01000001">
    <property type="protein sequence ID" value="MDG5898612.1"/>
    <property type="molecule type" value="Genomic_DNA"/>
</dbReference>
<reference evidence="1" key="1">
    <citation type="journal article" date="2019" name="Int J Environ Res Public Health">
        <title>Characterization of Chromosome-Mediated BlaOXA-894 in Shewanella xiamenensis Isolated from Pig Wastewater.</title>
        <authorList>
            <person name="Zou H."/>
            <person name="Zhou Z."/>
            <person name="Xia H."/>
            <person name="Zhao Q."/>
            <person name="Li X."/>
        </authorList>
    </citation>
    <scope>NUCLEOTIDE SEQUENCE</scope>
    <source>
        <strain evidence="1">2015oxa</strain>
    </source>
</reference>
<comment type="caution">
    <text evidence="1">The sequence shown here is derived from an EMBL/GenBank/DDBJ whole genome shotgun (WGS) entry which is preliminary data.</text>
</comment>
<proteinExistence type="predicted"/>
<dbReference type="RefSeq" id="WP_279254550.1">
    <property type="nucleotide sequence ID" value="NZ_SUNE01000001.1"/>
</dbReference>
<accession>A0AAW6QR58</accession>
<organism evidence="1">
    <name type="scientific">Shewanella xiamenensis</name>
    <dbReference type="NCBI Taxonomy" id="332186"/>
    <lineage>
        <taxon>Bacteria</taxon>
        <taxon>Pseudomonadati</taxon>
        <taxon>Pseudomonadota</taxon>
        <taxon>Gammaproteobacteria</taxon>
        <taxon>Alteromonadales</taxon>
        <taxon>Shewanellaceae</taxon>
        <taxon>Shewanella</taxon>
    </lineage>
</organism>
<sequence>MQSVKESVEQKYNEIKPSFTDSELSNLVYRGQLDPENKDFIGAHTQSIKRQLDRLYSEDFFKVDEIFLEFSKSITLFNQITQAFEIDGGTYGDNFIASQNFYLDAVGSCKKHVPNFYQGSMQFSCIPLKLRLAIEIYFKNMIGYRSSSQEFLLGKRRGDVTLYPLSISDLLSFFSHPRYKKYCKLPMDIEILKDINFWSNSLVHTGVISFAWQNLEAVALLKPLFYTQHENGGIHIEGFNYLSPDFGQEDLEKDLNNFLSNKSRKVSVKLFPFSDKPLEGAFYYPRNKESR</sequence>
<reference evidence="1" key="2">
    <citation type="submission" date="2019-04" db="EMBL/GenBank/DDBJ databases">
        <authorList>
            <person name="Zou H."/>
        </authorList>
    </citation>
    <scope>NUCLEOTIDE SEQUENCE</scope>
    <source>
        <strain evidence="1">2015oxa</strain>
    </source>
</reference>
<dbReference type="AlphaFoldDB" id="A0AAW6QR58"/>
<evidence type="ECO:0008006" key="2">
    <source>
        <dbReference type="Google" id="ProtNLM"/>
    </source>
</evidence>
<protein>
    <recommendedName>
        <fullName evidence="2">FRG domain-containing protein</fullName>
    </recommendedName>
</protein>